<organism evidence="3 5">
    <name type="scientific">Aspergillus hiratsukae</name>
    <dbReference type="NCBI Taxonomy" id="1194566"/>
    <lineage>
        <taxon>Eukaryota</taxon>
        <taxon>Fungi</taxon>
        <taxon>Dikarya</taxon>
        <taxon>Ascomycota</taxon>
        <taxon>Pezizomycotina</taxon>
        <taxon>Eurotiomycetes</taxon>
        <taxon>Eurotiomycetidae</taxon>
        <taxon>Eurotiales</taxon>
        <taxon>Aspergillaceae</taxon>
        <taxon>Aspergillus</taxon>
        <taxon>Aspergillus subgen. Fumigati</taxon>
    </lineage>
</organism>
<dbReference type="EMBL" id="JACBAF010001978">
    <property type="protein sequence ID" value="KAF7170633.1"/>
    <property type="molecule type" value="Genomic_DNA"/>
</dbReference>
<comment type="caution">
    <text evidence="3">The sequence shown here is derived from an EMBL/GenBank/DDBJ whole genome shotgun (WGS) entry which is preliminary data.</text>
</comment>
<evidence type="ECO:0000313" key="3">
    <source>
        <dbReference type="EMBL" id="KAF7170633.1"/>
    </source>
</evidence>
<evidence type="ECO:0000256" key="1">
    <source>
        <dbReference type="SAM" id="MobiDB-lite"/>
    </source>
</evidence>
<dbReference type="Proteomes" id="UP000630445">
    <property type="component" value="Unassembled WGS sequence"/>
</dbReference>
<dbReference type="AlphaFoldDB" id="A0A8H6QCW3"/>
<name>A0A8H6QCW3_9EURO</name>
<dbReference type="OrthoDB" id="4344093at2759"/>
<gene>
    <name evidence="2" type="ORF">CNMCM5793_009463</name>
    <name evidence="3" type="ORF">CNMCM6106_005258</name>
</gene>
<protein>
    <submittedName>
        <fullName evidence="3">Uncharacterized protein</fullName>
    </submittedName>
</protein>
<accession>A0A8H6QCW3</accession>
<sequence>MSSSGNAYAAEPAFPILAHTLLSSRTTASMIPEQPDEPDQSAIWNLRKDIEEAFEGPSSVFRYGRVIGFSKLKNRAQEEDDHDFIGQLPRYLLAKHLRNTPLAPSQSPTPHPKAIAFIIHPPNLDFLSPNQLLASLLASPPSPPLSRTQAIALLDHVQLFPVFDFRAAGQAINQVSDVLQSQSPPAPAPDAVSAAESEAGEGERARTRRLLLIAGLDTLTEDIIRASNPVKGAAALTAALRTLTQLSRVHGEELAVMLVNTAGLGPASGLRFRVPFPPGGGSGGERQQVSRGDMDDEGVYSVFHAETATPLLPSLLVRTLDQGIDTHLLLSAVEADRVVEVIKDRVGEGVGKWCICDGTL</sequence>
<evidence type="ECO:0000313" key="4">
    <source>
        <dbReference type="Proteomes" id="UP000630445"/>
    </source>
</evidence>
<feature type="region of interest" description="Disordered" evidence="1">
    <location>
        <begin position="178"/>
        <end position="203"/>
    </location>
</feature>
<evidence type="ECO:0000313" key="5">
    <source>
        <dbReference type="Proteomes" id="UP000662466"/>
    </source>
</evidence>
<reference evidence="3" key="1">
    <citation type="submission" date="2020-06" db="EMBL/GenBank/DDBJ databases">
        <title>Draft genome sequences of strains closely related to Aspergillus parafelis and Aspergillus hiratsukae.</title>
        <authorList>
            <person name="Dos Santos R.A.C."/>
            <person name="Rivero-Menendez O."/>
            <person name="Steenwyk J.L."/>
            <person name="Mead M.E."/>
            <person name="Goldman G.H."/>
            <person name="Alastruey-Izquierdo A."/>
            <person name="Rokas A."/>
        </authorList>
    </citation>
    <scope>NUCLEOTIDE SEQUENCE</scope>
    <source>
        <strain evidence="2">CNM-CM5793</strain>
        <strain evidence="3">CNM-CM6106</strain>
    </source>
</reference>
<evidence type="ECO:0000313" key="2">
    <source>
        <dbReference type="EMBL" id="KAF7121909.1"/>
    </source>
</evidence>
<proteinExistence type="predicted"/>
<keyword evidence="4" id="KW-1185">Reference proteome</keyword>
<dbReference type="EMBL" id="JACBAD010002036">
    <property type="protein sequence ID" value="KAF7121909.1"/>
    <property type="molecule type" value="Genomic_DNA"/>
</dbReference>
<dbReference type="Proteomes" id="UP000662466">
    <property type="component" value="Unassembled WGS sequence"/>
</dbReference>